<organism evidence="2">
    <name type="scientific">Eucalyptus grandis</name>
    <name type="common">Flooded gum</name>
    <dbReference type="NCBI Taxonomy" id="71139"/>
    <lineage>
        <taxon>Eukaryota</taxon>
        <taxon>Viridiplantae</taxon>
        <taxon>Streptophyta</taxon>
        <taxon>Embryophyta</taxon>
        <taxon>Tracheophyta</taxon>
        <taxon>Spermatophyta</taxon>
        <taxon>Magnoliopsida</taxon>
        <taxon>eudicotyledons</taxon>
        <taxon>Gunneridae</taxon>
        <taxon>Pentapetalae</taxon>
        <taxon>rosids</taxon>
        <taxon>malvids</taxon>
        <taxon>Myrtales</taxon>
        <taxon>Myrtaceae</taxon>
        <taxon>Myrtoideae</taxon>
        <taxon>Eucalypteae</taxon>
        <taxon>Eucalyptus</taxon>
    </lineage>
</organism>
<feature type="region of interest" description="Disordered" evidence="1">
    <location>
        <begin position="79"/>
        <end position="101"/>
    </location>
</feature>
<dbReference type="EMBL" id="KK198762">
    <property type="protein sequence ID" value="KCW50527.1"/>
    <property type="molecule type" value="Genomic_DNA"/>
</dbReference>
<dbReference type="InParanoid" id="A0A059A8W5"/>
<accession>A0A059A8W5</accession>
<evidence type="ECO:0000313" key="2">
    <source>
        <dbReference type="EMBL" id="KCW50527.1"/>
    </source>
</evidence>
<dbReference type="Gramene" id="KCW50527">
    <property type="protein sequence ID" value="KCW50527"/>
    <property type="gene ID" value="EUGRSUZ_J00249"/>
</dbReference>
<dbReference type="AlphaFoldDB" id="A0A059A8W5"/>
<sequence length="101" mass="11474">MSISESKPRSEFVHSITSYISNSNGWCLVTAQAMIWKSIGKVFINLNLLEFLIFRIARLHSVFSGPFLRQAFLVMHESPDQFSTRRSSNLKPLKEVSKGIA</sequence>
<evidence type="ECO:0000256" key="1">
    <source>
        <dbReference type="SAM" id="MobiDB-lite"/>
    </source>
</evidence>
<feature type="compositionally biased region" description="Polar residues" evidence="1">
    <location>
        <begin position="80"/>
        <end position="90"/>
    </location>
</feature>
<feature type="compositionally biased region" description="Basic and acidic residues" evidence="1">
    <location>
        <begin position="92"/>
        <end position="101"/>
    </location>
</feature>
<protein>
    <submittedName>
        <fullName evidence="2">Uncharacterized protein</fullName>
    </submittedName>
</protein>
<gene>
    <name evidence="2" type="ORF">EUGRSUZ_J00249</name>
</gene>
<reference evidence="2" key="1">
    <citation type="submission" date="2013-07" db="EMBL/GenBank/DDBJ databases">
        <title>The genome of Eucalyptus grandis.</title>
        <authorList>
            <person name="Schmutz J."/>
            <person name="Hayes R."/>
            <person name="Myburg A."/>
            <person name="Tuskan G."/>
            <person name="Grattapaglia D."/>
            <person name="Rokhsar D.S."/>
        </authorList>
    </citation>
    <scope>NUCLEOTIDE SEQUENCE</scope>
    <source>
        <tissue evidence="2">Leaf extractions</tissue>
    </source>
</reference>
<proteinExistence type="predicted"/>
<name>A0A059A8W5_EUCGR</name>